<evidence type="ECO:0000256" key="1">
    <source>
        <dbReference type="SAM" id="MobiDB-lite"/>
    </source>
</evidence>
<keyword evidence="3" id="KW-1185">Reference proteome</keyword>
<dbReference type="AlphaFoldDB" id="A0A448XKR0"/>
<sequence length="229" mass="24575">MRYVFLQLAASLVRSKSVDFHKRPSGRRLWLTRSVSHAGLIMPDGPGSRPCYRRPNASNVTKHTACSAASTAASVVSEPPKAPLVSSSSASPASSSFNQSDSARLSTSTHPSPFQTADVCSSDSPALRFASIDRSSFGPTTRPAYSAYMHTPDWLTANPLDNISISSLPLRQTSIASPTDPPRGRHQSLTDRWSNSSPLPLLPSDRTGSAKPPLPERGYGSSEVELVER</sequence>
<name>A0A448XKR0_9PLAT</name>
<feature type="region of interest" description="Disordered" evidence="1">
    <location>
        <begin position="173"/>
        <end position="229"/>
    </location>
</feature>
<dbReference type="Proteomes" id="UP000784294">
    <property type="component" value="Unassembled WGS sequence"/>
</dbReference>
<protein>
    <submittedName>
        <fullName evidence="2">Uncharacterized protein</fullName>
    </submittedName>
</protein>
<evidence type="ECO:0000313" key="2">
    <source>
        <dbReference type="EMBL" id="VEL38939.1"/>
    </source>
</evidence>
<feature type="region of interest" description="Disordered" evidence="1">
    <location>
        <begin position="77"/>
        <end position="120"/>
    </location>
</feature>
<comment type="caution">
    <text evidence="2">The sequence shown here is derived from an EMBL/GenBank/DDBJ whole genome shotgun (WGS) entry which is preliminary data.</text>
</comment>
<organism evidence="2 3">
    <name type="scientific">Protopolystoma xenopodis</name>
    <dbReference type="NCBI Taxonomy" id="117903"/>
    <lineage>
        <taxon>Eukaryota</taxon>
        <taxon>Metazoa</taxon>
        <taxon>Spiralia</taxon>
        <taxon>Lophotrochozoa</taxon>
        <taxon>Platyhelminthes</taxon>
        <taxon>Monogenea</taxon>
        <taxon>Polyopisthocotylea</taxon>
        <taxon>Polystomatidea</taxon>
        <taxon>Polystomatidae</taxon>
        <taxon>Protopolystoma</taxon>
    </lineage>
</organism>
<feature type="compositionally biased region" description="Polar residues" evidence="1">
    <location>
        <begin position="104"/>
        <end position="120"/>
    </location>
</feature>
<proteinExistence type="predicted"/>
<accession>A0A448XKR0</accession>
<reference evidence="2" key="1">
    <citation type="submission" date="2018-11" db="EMBL/GenBank/DDBJ databases">
        <authorList>
            <consortium name="Pathogen Informatics"/>
        </authorList>
    </citation>
    <scope>NUCLEOTIDE SEQUENCE</scope>
</reference>
<feature type="compositionally biased region" description="Low complexity" evidence="1">
    <location>
        <begin position="77"/>
        <end position="103"/>
    </location>
</feature>
<evidence type="ECO:0000313" key="3">
    <source>
        <dbReference type="Proteomes" id="UP000784294"/>
    </source>
</evidence>
<feature type="non-terminal residue" evidence="2">
    <location>
        <position position="1"/>
    </location>
</feature>
<dbReference type="EMBL" id="CAAALY010259541">
    <property type="protein sequence ID" value="VEL38939.1"/>
    <property type="molecule type" value="Genomic_DNA"/>
</dbReference>
<gene>
    <name evidence="2" type="ORF">PXEA_LOCUS32379</name>
</gene>